<sequence length="218" mass="25361">MAPTREMSLETKERIVKLLEEGNPSRMVAKDVGCSQSAVSKIWTKYKQHGMVVKAKRTGRPRKTSKRQDKQLKAICLENRKSTTKQMKHKWEEVGVNVCDRTVRNRLKEMGFQYRKAKRKPALTPKHKGTRLQWAKERQSWTVDDWMKVKNLADRAISRAMRHHTISHCYLSLPSCNFTCLYLHHVSFYSNSPYVTGVHPVRLCCHPADRERSLNASP</sequence>
<reference evidence="3" key="2">
    <citation type="journal article" date="2013" name="Nat. Genet.">
        <title>The genome of the platyfish, Xiphophorus maculatus, provides insights into evolutionary adaptation and several complex traits.</title>
        <authorList>
            <person name="Schartl M."/>
            <person name="Walter R.B."/>
            <person name="Shen Y."/>
            <person name="Garcia T."/>
            <person name="Catchen J."/>
            <person name="Amores A."/>
            <person name="Braasch I."/>
            <person name="Chalopin D."/>
            <person name="Volff J.N."/>
            <person name="Lesch K.P."/>
            <person name="Bisazza A."/>
            <person name="Minx P."/>
            <person name="Hillier L."/>
            <person name="Wilson R.K."/>
            <person name="Fuerstenberg S."/>
            <person name="Boore J."/>
            <person name="Searle S."/>
            <person name="Postlethwait J.H."/>
            <person name="Warren W.C."/>
        </authorList>
    </citation>
    <scope>NUCLEOTIDE SEQUENCE [LARGE SCALE GENOMIC DNA]</scope>
    <source>
        <strain evidence="3">JP 163 A</strain>
    </source>
</reference>
<feature type="domain" description="Transposase Tc1-like" evidence="1">
    <location>
        <begin position="70"/>
        <end position="139"/>
    </location>
</feature>
<evidence type="ECO:0000259" key="1">
    <source>
        <dbReference type="Pfam" id="PF01498"/>
    </source>
</evidence>
<dbReference type="Gene3D" id="1.10.10.10">
    <property type="entry name" value="Winged helix-like DNA-binding domain superfamily/Winged helix DNA-binding domain"/>
    <property type="match status" value="1"/>
</dbReference>
<name>A0A3B5RA19_XIPMA</name>
<reference evidence="2" key="3">
    <citation type="submission" date="2025-08" db="UniProtKB">
        <authorList>
            <consortium name="Ensembl"/>
        </authorList>
    </citation>
    <scope>IDENTIFICATION</scope>
    <source>
        <strain evidence="2">JP 163 A</strain>
    </source>
</reference>
<reference evidence="3" key="1">
    <citation type="submission" date="2012-01" db="EMBL/GenBank/DDBJ databases">
        <authorList>
            <person name="Walter R."/>
            <person name="Schartl M."/>
            <person name="Warren W."/>
        </authorList>
    </citation>
    <scope>NUCLEOTIDE SEQUENCE [LARGE SCALE GENOMIC DNA]</scope>
    <source>
        <strain evidence="3">JP 163 A</strain>
    </source>
</reference>
<dbReference type="InParanoid" id="A0A3B5RA19"/>
<protein>
    <recommendedName>
        <fullName evidence="1">Transposase Tc1-like domain-containing protein</fullName>
    </recommendedName>
</protein>
<dbReference type="GeneTree" id="ENSGT01150000286933"/>
<dbReference type="Pfam" id="PF01498">
    <property type="entry name" value="HTH_Tnp_Tc3_2"/>
    <property type="match status" value="1"/>
</dbReference>
<dbReference type="InterPro" id="IPR009057">
    <property type="entry name" value="Homeodomain-like_sf"/>
</dbReference>
<dbReference type="AlphaFoldDB" id="A0A3B5RA19"/>
<dbReference type="Proteomes" id="UP000002852">
    <property type="component" value="Unassembled WGS sequence"/>
</dbReference>
<organism evidence="2 3">
    <name type="scientific">Xiphophorus maculatus</name>
    <name type="common">Southern platyfish</name>
    <name type="synonym">Platypoecilus maculatus</name>
    <dbReference type="NCBI Taxonomy" id="8083"/>
    <lineage>
        <taxon>Eukaryota</taxon>
        <taxon>Metazoa</taxon>
        <taxon>Chordata</taxon>
        <taxon>Craniata</taxon>
        <taxon>Vertebrata</taxon>
        <taxon>Euteleostomi</taxon>
        <taxon>Actinopterygii</taxon>
        <taxon>Neopterygii</taxon>
        <taxon>Teleostei</taxon>
        <taxon>Neoteleostei</taxon>
        <taxon>Acanthomorphata</taxon>
        <taxon>Ovalentaria</taxon>
        <taxon>Atherinomorphae</taxon>
        <taxon>Cyprinodontiformes</taxon>
        <taxon>Poeciliidae</taxon>
        <taxon>Poeciliinae</taxon>
        <taxon>Xiphophorus</taxon>
    </lineage>
</organism>
<proteinExistence type="predicted"/>
<dbReference type="STRING" id="8083.ENSXMAP00000038776"/>
<dbReference type="GO" id="GO:0003677">
    <property type="term" value="F:DNA binding"/>
    <property type="evidence" value="ECO:0007669"/>
    <property type="project" value="InterPro"/>
</dbReference>
<keyword evidence="3" id="KW-1185">Reference proteome</keyword>
<evidence type="ECO:0000313" key="3">
    <source>
        <dbReference type="Proteomes" id="UP000002852"/>
    </source>
</evidence>
<evidence type="ECO:0000313" key="2">
    <source>
        <dbReference type="Ensembl" id="ENSXMAP00000038776.1"/>
    </source>
</evidence>
<dbReference type="InterPro" id="IPR036388">
    <property type="entry name" value="WH-like_DNA-bd_sf"/>
</dbReference>
<dbReference type="SUPFAM" id="SSF46689">
    <property type="entry name" value="Homeodomain-like"/>
    <property type="match status" value="1"/>
</dbReference>
<dbReference type="GO" id="GO:0006313">
    <property type="term" value="P:DNA transposition"/>
    <property type="evidence" value="ECO:0007669"/>
    <property type="project" value="InterPro"/>
</dbReference>
<dbReference type="GO" id="GO:0015074">
    <property type="term" value="P:DNA integration"/>
    <property type="evidence" value="ECO:0007669"/>
    <property type="project" value="InterPro"/>
</dbReference>
<dbReference type="Ensembl" id="ENSXMAT00000028883.1">
    <property type="protein sequence ID" value="ENSXMAP00000038776.1"/>
    <property type="gene ID" value="ENSXMAG00000028668.1"/>
</dbReference>
<dbReference type="InterPro" id="IPR002492">
    <property type="entry name" value="Transposase_Tc1-like"/>
</dbReference>
<dbReference type="FunCoup" id="A0A3B5RA19">
    <property type="interactions" value="18"/>
</dbReference>
<accession>A0A3B5RA19</accession>
<reference evidence="2" key="4">
    <citation type="submission" date="2025-09" db="UniProtKB">
        <authorList>
            <consortium name="Ensembl"/>
        </authorList>
    </citation>
    <scope>IDENTIFICATION</scope>
    <source>
        <strain evidence="2">JP 163 A</strain>
    </source>
</reference>
<dbReference type="OMA" id="CERTRIK"/>